<dbReference type="InterPro" id="IPR050863">
    <property type="entry name" value="CenT-Element_Derived"/>
</dbReference>
<dbReference type="Gene3D" id="3.30.40.10">
    <property type="entry name" value="Zinc/RING finger domain, C3HC4 (zinc finger)"/>
    <property type="match status" value="1"/>
</dbReference>
<reference evidence="6" key="1">
    <citation type="submission" date="2021-03" db="EMBL/GenBank/DDBJ databases">
        <authorList>
            <person name="Bekaert M."/>
        </authorList>
    </citation>
    <scope>NUCLEOTIDE SEQUENCE</scope>
</reference>
<feature type="region of interest" description="Disordered" evidence="4">
    <location>
        <begin position="494"/>
        <end position="553"/>
    </location>
</feature>
<dbReference type="SUPFAM" id="SSF46689">
    <property type="entry name" value="Homeodomain-like"/>
    <property type="match status" value="1"/>
</dbReference>
<feature type="compositionally biased region" description="Polar residues" evidence="4">
    <location>
        <begin position="421"/>
        <end position="451"/>
    </location>
</feature>
<dbReference type="GO" id="GO:0005634">
    <property type="term" value="C:nucleus"/>
    <property type="evidence" value="ECO:0007669"/>
    <property type="project" value="UniProtKB-SubCell"/>
</dbReference>
<evidence type="ECO:0000256" key="2">
    <source>
        <dbReference type="ARBA" id="ARBA00023125"/>
    </source>
</evidence>
<evidence type="ECO:0000256" key="3">
    <source>
        <dbReference type="ARBA" id="ARBA00023242"/>
    </source>
</evidence>
<dbReference type="Proteomes" id="UP000683360">
    <property type="component" value="Unassembled WGS sequence"/>
</dbReference>
<dbReference type="PANTHER" id="PTHR19303:SF74">
    <property type="entry name" value="POGO TRANSPOSABLE ELEMENT WITH KRAB DOMAIN"/>
    <property type="match status" value="1"/>
</dbReference>
<dbReference type="InterPro" id="IPR009057">
    <property type="entry name" value="Homeodomain-like_sf"/>
</dbReference>
<gene>
    <name evidence="6" type="ORF">MEDL_2854</name>
</gene>
<dbReference type="InterPro" id="IPR011011">
    <property type="entry name" value="Znf_FYVE_PHD"/>
</dbReference>
<evidence type="ECO:0000313" key="6">
    <source>
        <dbReference type="EMBL" id="CAG2187374.1"/>
    </source>
</evidence>
<keyword evidence="3" id="KW-0539">Nucleus</keyword>
<dbReference type="SUPFAM" id="SSF57903">
    <property type="entry name" value="FYVE/PHD zinc finger"/>
    <property type="match status" value="1"/>
</dbReference>
<evidence type="ECO:0000313" key="7">
    <source>
        <dbReference type="Proteomes" id="UP000683360"/>
    </source>
</evidence>
<dbReference type="Pfam" id="PF03184">
    <property type="entry name" value="DDE_1"/>
    <property type="match status" value="1"/>
</dbReference>
<protein>
    <recommendedName>
        <fullName evidence="5">HTH CENPB-type domain-containing protein</fullName>
    </recommendedName>
</protein>
<comment type="caution">
    <text evidence="6">The sequence shown here is derived from an EMBL/GenBank/DDBJ whole genome shotgun (WGS) entry which is preliminary data.</text>
</comment>
<keyword evidence="2" id="KW-0238">DNA-binding</keyword>
<accession>A0A8S3PUL4</accession>
<dbReference type="InterPro" id="IPR036397">
    <property type="entry name" value="RNaseH_sf"/>
</dbReference>
<dbReference type="InterPro" id="IPR007889">
    <property type="entry name" value="HTH_Psq"/>
</dbReference>
<sequence>MARKKKGWTPKQGKWSKEGLKEAVRHVKSGGMSKLKASKLYNIPRTTLLRRLKTMDLDSPATKPTVLAIKDEEALVGHILRMEERGFGLTITDVRKLAYEIAVRSGRKHCFNNDKKSAGYDWWQGFRDRHPCLSVRIPEGLSAARSSMLNPNVISAYFQKLGSFMDKLNIKDKPQQIFNADETGVSTVHAPSKVVGKRGKKSVHSKTSGERGENVTALCCVNAEARVLPPMLIFKGQRVSQALMGNAPANTLFACSKSSFIDSDLFNNWFKKLFIPNLPPQRPVLLILDGHSSHITVDLLETAVSNQIEMFCLPPHTTHWTQPLDRSVFGPLKRSYNLCCEAFLRQNPGRIVTRYDFCGLFKQAFNEKMNLVNIFSGFRATGIFPFKPNAIPIEAYGPSKTSVLNVEVEASIENGHDVSKDQNQSRLTTTANEEQSVSAVNPQVPSTSSEKTYLREILRTPEVVKQRTEKKTRRVTEARCLTEREFLNELKRKEEEKNRVQEGKDQRKMEREEKKKKKELDQTLKKRIKTNKNTKKRLAKNKENDSSLAKDQSDSTCTYCNGNYMDDNSDDEDWVKCTRCSDWYHESCTGKFGHELSHFVCNKH</sequence>
<dbReference type="AlphaFoldDB" id="A0A8S3PUL4"/>
<dbReference type="InterPro" id="IPR013083">
    <property type="entry name" value="Znf_RING/FYVE/PHD"/>
</dbReference>
<dbReference type="InterPro" id="IPR004875">
    <property type="entry name" value="DDE_SF_endonuclease_dom"/>
</dbReference>
<dbReference type="EMBL" id="CAJPWZ010000167">
    <property type="protein sequence ID" value="CAG2187374.1"/>
    <property type="molecule type" value="Genomic_DNA"/>
</dbReference>
<name>A0A8S3PUL4_MYTED</name>
<dbReference type="Pfam" id="PF05225">
    <property type="entry name" value="HTH_psq"/>
    <property type="match status" value="1"/>
</dbReference>
<feature type="compositionally biased region" description="Basic and acidic residues" evidence="4">
    <location>
        <begin position="494"/>
        <end position="524"/>
    </location>
</feature>
<evidence type="ECO:0000256" key="1">
    <source>
        <dbReference type="ARBA" id="ARBA00004123"/>
    </source>
</evidence>
<dbReference type="InterPro" id="IPR006600">
    <property type="entry name" value="HTH_CenpB_DNA-bd_dom"/>
</dbReference>
<dbReference type="Gene3D" id="3.30.420.10">
    <property type="entry name" value="Ribonuclease H-like superfamily/Ribonuclease H"/>
    <property type="match status" value="1"/>
</dbReference>
<feature type="compositionally biased region" description="Basic residues" evidence="4">
    <location>
        <begin position="525"/>
        <end position="539"/>
    </location>
</feature>
<feature type="domain" description="HTH CENPB-type" evidence="5">
    <location>
        <begin position="59"/>
        <end position="136"/>
    </location>
</feature>
<dbReference type="PANTHER" id="PTHR19303">
    <property type="entry name" value="TRANSPOSON"/>
    <property type="match status" value="1"/>
</dbReference>
<dbReference type="PROSITE" id="PS51253">
    <property type="entry name" value="HTH_CENPB"/>
    <property type="match status" value="1"/>
</dbReference>
<dbReference type="OrthoDB" id="6154874at2759"/>
<dbReference type="GO" id="GO:0003677">
    <property type="term" value="F:DNA binding"/>
    <property type="evidence" value="ECO:0007669"/>
    <property type="project" value="UniProtKB-KW"/>
</dbReference>
<feature type="region of interest" description="Disordered" evidence="4">
    <location>
        <begin position="414"/>
        <end position="451"/>
    </location>
</feature>
<dbReference type="Gene3D" id="1.10.10.60">
    <property type="entry name" value="Homeodomain-like"/>
    <property type="match status" value="1"/>
</dbReference>
<evidence type="ECO:0000256" key="4">
    <source>
        <dbReference type="SAM" id="MobiDB-lite"/>
    </source>
</evidence>
<proteinExistence type="predicted"/>
<comment type="subcellular location">
    <subcellularLocation>
        <location evidence="1">Nucleus</location>
    </subcellularLocation>
</comment>
<organism evidence="6 7">
    <name type="scientific">Mytilus edulis</name>
    <name type="common">Blue mussel</name>
    <dbReference type="NCBI Taxonomy" id="6550"/>
    <lineage>
        <taxon>Eukaryota</taxon>
        <taxon>Metazoa</taxon>
        <taxon>Spiralia</taxon>
        <taxon>Lophotrochozoa</taxon>
        <taxon>Mollusca</taxon>
        <taxon>Bivalvia</taxon>
        <taxon>Autobranchia</taxon>
        <taxon>Pteriomorphia</taxon>
        <taxon>Mytilida</taxon>
        <taxon>Mytiloidea</taxon>
        <taxon>Mytilidae</taxon>
        <taxon>Mytilinae</taxon>
        <taxon>Mytilus</taxon>
    </lineage>
</organism>
<evidence type="ECO:0000259" key="5">
    <source>
        <dbReference type="PROSITE" id="PS51253"/>
    </source>
</evidence>
<keyword evidence="7" id="KW-1185">Reference proteome</keyword>